<dbReference type="AlphaFoldDB" id="E9D6E4"/>
<evidence type="ECO:0000313" key="1">
    <source>
        <dbReference type="EMBL" id="EFW17816.1"/>
    </source>
</evidence>
<sequence>MSESPSMTRQAWSLNQSFYVGAPVTRLSGRPRSSLPRVRRAGEKVASQRVNLGLVLSKQESHDSGVHHLNGGAATTRRLLEGF</sequence>
<accession>E9D6E4</accession>
<keyword evidence="2" id="KW-1185">Reference proteome</keyword>
<dbReference type="EMBL" id="GL636493">
    <property type="protein sequence ID" value="EFW17816.1"/>
    <property type="molecule type" value="Genomic_DNA"/>
</dbReference>
<dbReference type="HOGENOM" id="CLU_2542414_0_0_1"/>
<reference evidence="2" key="1">
    <citation type="journal article" date="2010" name="Genome Res.">
        <title>Population genomic sequencing of Coccidioides fungi reveals recent hybridization and transposon control.</title>
        <authorList>
            <person name="Neafsey D.E."/>
            <person name="Barker B.M."/>
            <person name="Sharpton T.J."/>
            <person name="Stajich J.E."/>
            <person name="Park D.J."/>
            <person name="Whiston E."/>
            <person name="Hung C.-Y."/>
            <person name="McMahan C."/>
            <person name="White J."/>
            <person name="Sykes S."/>
            <person name="Heiman D."/>
            <person name="Young S."/>
            <person name="Zeng Q."/>
            <person name="Abouelleil A."/>
            <person name="Aftuck L."/>
            <person name="Bessette D."/>
            <person name="Brown A."/>
            <person name="FitzGerald M."/>
            <person name="Lui A."/>
            <person name="Macdonald J.P."/>
            <person name="Priest M."/>
            <person name="Orbach M.J."/>
            <person name="Galgiani J.N."/>
            <person name="Kirkland T.N."/>
            <person name="Cole G.T."/>
            <person name="Birren B.W."/>
            <person name="Henn M.R."/>
            <person name="Taylor J.W."/>
            <person name="Rounsley S.D."/>
        </authorList>
    </citation>
    <scope>NUCLEOTIDE SEQUENCE [LARGE SCALE GENOMIC DNA]</scope>
    <source>
        <strain evidence="2">RMSCC 757 / Silveira</strain>
    </source>
</reference>
<protein>
    <submittedName>
        <fullName evidence="1">Predicted protein</fullName>
    </submittedName>
</protein>
<reference evidence="2" key="2">
    <citation type="submission" date="2010-03" db="EMBL/GenBank/DDBJ databases">
        <title>The genome sequence of Coccidioides posadasii strain Silveira.</title>
        <authorList>
            <consortium name="The Broad Institute Genome Sequencing Center for Infectious Disease"/>
            <person name="Neafsey D."/>
            <person name="Orbach M."/>
            <person name="Henn M.R."/>
            <person name="Cole G.T."/>
            <person name="Galgiani J."/>
            <person name="Gardner M.J."/>
            <person name="Kirkland T.N."/>
            <person name="Taylor J.W."/>
            <person name="Young S.K."/>
            <person name="Zeng Q."/>
            <person name="Koehrsen M."/>
            <person name="Alvarado L."/>
            <person name="Berlin A."/>
            <person name="Borenstein D."/>
            <person name="Chapman S.B."/>
            <person name="Chen Z."/>
            <person name="Engels R."/>
            <person name="Freedman E."/>
            <person name="Gellesch M."/>
            <person name="Goldberg J."/>
            <person name="Griggs A."/>
            <person name="Gujja S."/>
            <person name="Heilman E."/>
            <person name="Heiman D."/>
            <person name="Howarth C."/>
            <person name="Jen D."/>
            <person name="Larson L."/>
            <person name="Mehta T."/>
            <person name="Neiman D."/>
            <person name="Park D."/>
            <person name="Pearson M."/>
            <person name="Richards J."/>
            <person name="Roberts A."/>
            <person name="Saif S."/>
            <person name="Shea T."/>
            <person name="Shenoy N."/>
            <person name="Sisk P."/>
            <person name="Stolte C."/>
            <person name="Sykes S."/>
            <person name="Walk T."/>
            <person name="White J."/>
            <person name="Yandava C."/>
            <person name="Haas B."/>
            <person name="Nusbaum C."/>
            <person name="Birren B."/>
        </authorList>
    </citation>
    <scope>NUCLEOTIDE SEQUENCE [LARGE SCALE GENOMIC DNA]</scope>
    <source>
        <strain evidence="2">RMSCC 757 / Silveira</strain>
    </source>
</reference>
<gene>
    <name evidence="1" type="ORF">CPSG_05453</name>
</gene>
<dbReference type="VEuPathDB" id="FungiDB:CPSG_05453"/>
<evidence type="ECO:0000313" key="2">
    <source>
        <dbReference type="Proteomes" id="UP000002497"/>
    </source>
</evidence>
<dbReference type="Proteomes" id="UP000002497">
    <property type="component" value="Unassembled WGS sequence"/>
</dbReference>
<name>E9D6E4_COCPS</name>
<proteinExistence type="predicted"/>
<organism evidence="2">
    <name type="scientific">Coccidioides posadasii (strain RMSCC 757 / Silveira)</name>
    <name type="common">Valley fever fungus</name>
    <dbReference type="NCBI Taxonomy" id="443226"/>
    <lineage>
        <taxon>Eukaryota</taxon>
        <taxon>Fungi</taxon>
        <taxon>Dikarya</taxon>
        <taxon>Ascomycota</taxon>
        <taxon>Pezizomycotina</taxon>
        <taxon>Eurotiomycetes</taxon>
        <taxon>Eurotiomycetidae</taxon>
        <taxon>Onygenales</taxon>
        <taxon>Onygenaceae</taxon>
        <taxon>Coccidioides</taxon>
    </lineage>
</organism>